<sequence>MERTESRARHSKEQDDPALEPDVARRGEIEPPGSSEEPGPAARRSLPLFLATDVLPHPLEDSDIYEEQVLALEDIPEPTVGAIMRLALATERQQVTRLRFLVLGAPGVGKSSLINSLLNENLCSVSAWERGTTAPHVCARQIESVALEFIDTPGIAPCTRTGLEACRRQVQRIRQFVAARGSEEHPYLRSIHAILYVMRLDETRLDLVDYQNWKVLVEFFGIDVLQHMIFVFTHGQSLPPGTLSYPEYLRGRQDYVHALVERLTGPLRAVRIPVFIAENSSKCAVIEETGERKLPDDTPWMTRLYDGVRQFIFPTEADLFYLEKDPDCDPVHIYIFDRRRPRAEDRYPRSQLQAALANPWFRRVGQFVGAMLLRSYLIHQERERYNPRPHVPQPIERDANSPLAIAARRANDHRLYTPGIEEDEDSFFEANGNDDFVNRLRNRPGQVDPEELNVERIESPDGRFVEYWYTEKENPEMVRMYQLEIRDDPNEKQEDQSEHPQSRKKKH</sequence>
<dbReference type="InterPro" id="IPR027417">
    <property type="entry name" value="P-loop_NTPase"/>
</dbReference>
<keyword evidence="3" id="KW-0813">Transport</keyword>
<dbReference type="PANTHER" id="PTHR10903">
    <property type="entry name" value="GTPASE, IMAP FAMILY MEMBER-RELATED"/>
    <property type="match status" value="1"/>
</dbReference>
<dbReference type="Proteomes" id="UP000530660">
    <property type="component" value="Unassembled WGS sequence"/>
</dbReference>
<keyword evidence="6" id="KW-0812">Transmembrane</keyword>
<evidence type="ECO:0000256" key="17">
    <source>
        <dbReference type="SAM" id="MobiDB-lite"/>
    </source>
</evidence>
<feature type="compositionally biased region" description="Basic and acidic residues" evidence="17">
    <location>
        <begin position="484"/>
        <end position="501"/>
    </location>
</feature>
<evidence type="ECO:0000256" key="8">
    <source>
        <dbReference type="ARBA" id="ARBA00022741"/>
    </source>
</evidence>
<protein>
    <submittedName>
        <fullName evidence="19">GTPase, IMAP member 6</fullName>
    </submittedName>
</protein>
<keyword evidence="8" id="KW-0547">Nucleotide-binding</keyword>
<evidence type="ECO:0000256" key="16">
    <source>
        <dbReference type="ARBA" id="ARBA00024013"/>
    </source>
</evidence>
<dbReference type="Gene3D" id="3.40.50.300">
    <property type="entry name" value="P-loop containing nucleotide triphosphate hydrolases"/>
    <property type="match status" value="1"/>
</dbReference>
<keyword evidence="4" id="KW-0150">Chloroplast</keyword>
<dbReference type="InterPro" id="IPR045058">
    <property type="entry name" value="GIMA/IAN/Toc"/>
</dbReference>
<keyword evidence="9" id="KW-0378">Hydrolase</keyword>
<evidence type="ECO:0000256" key="12">
    <source>
        <dbReference type="ARBA" id="ARBA00022927"/>
    </source>
</evidence>
<dbReference type="PROSITE" id="PS51720">
    <property type="entry name" value="G_AIG1"/>
    <property type="match status" value="1"/>
</dbReference>
<dbReference type="PANTHER" id="PTHR10903:SF135">
    <property type="entry name" value="TRANSLOCASE OF CHLOROPLAST 120, CHLOROPLASTIC-RELATED"/>
    <property type="match status" value="1"/>
</dbReference>
<keyword evidence="10" id="KW-1002">Plastid outer membrane</keyword>
<keyword evidence="13" id="KW-1133">Transmembrane helix</keyword>
<keyword evidence="20" id="KW-1185">Reference proteome</keyword>
<evidence type="ECO:0000313" key="19">
    <source>
        <dbReference type="EMBL" id="KAF6005010.1"/>
    </source>
</evidence>
<evidence type="ECO:0000256" key="10">
    <source>
        <dbReference type="ARBA" id="ARBA00022805"/>
    </source>
</evidence>
<evidence type="ECO:0000256" key="13">
    <source>
        <dbReference type="ARBA" id="ARBA00022989"/>
    </source>
</evidence>
<dbReference type="EMBL" id="VWRR01000002">
    <property type="protein sequence ID" value="KAF6005010.1"/>
    <property type="molecule type" value="Genomic_DNA"/>
</dbReference>
<feature type="region of interest" description="Disordered" evidence="17">
    <location>
        <begin position="483"/>
        <end position="507"/>
    </location>
</feature>
<dbReference type="AlphaFoldDB" id="A0A7J7IQI6"/>
<dbReference type="GO" id="GO:0046872">
    <property type="term" value="F:metal ion binding"/>
    <property type="evidence" value="ECO:0007669"/>
    <property type="project" value="UniProtKB-KW"/>
</dbReference>
<dbReference type="InterPro" id="IPR006703">
    <property type="entry name" value="G_AIG1"/>
</dbReference>
<gene>
    <name evidence="19" type="primary">GIMAP6</name>
    <name evidence="19" type="ORF">F1559_004876</name>
</gene>
<feature type="region of interest" description="Disordered" evidence="17">
    <location>
        <begin position="1"/>
        <end position="42"/>
    </location>
</feature>
<evidence type="ECO:0000256" key="4">
    <source>
        <dbReference type="ARBA" id="ARBA00022528"/>
    </source>
</evidence>
<evidence type="ECO:0000259" key="18">
    <source>
        <dbReference type="PROSITE" id="PS51720"/>
    </source>
</evidence>
<evidence type="ECO:0000256" key="3">
    <source>
        <dbReference type="ARBA" id="ARBA00022448"/>
    </source>
</evidence>
<keyword evidence="12" id="KW-0653">Protein transport</keyword>
<dbReference type="OrthoDB" id="8954335at2759"/>
<evidence type="ECO:0000256" key="14">
    <source>
        <dbReference type="ARBA" id="ARBA00023134"/>
    </source>
</evidence>
<comment type="cofactor">
    <cofactor evidence="1">
        <name>Mg(2+)</name>
        <dbReference type="ChEBI" id="CHEBI:18420"/>
    </cofactor>
</comment>
<dbReference type="SUPFAM" id="SSF52540">
    <property type="entry name" value="P-loop containing nucleoside triphosphate hydrolases"/>
    <property type="match status" value="1"/>
</dbReference>
<evidence type="ECO:0000256" key="1">
    <source>
        <dbReference type="ARBA" id="ARBA00001946"/>
    </source>
</evidence>
<evidence type="ECO:0000313" key="20">
    <source>
        <dbReference type="Proteomes" id="UP000530660"/>
    </source>
</evidence>
<keyword evidence="14" id="KW-0342">GTP-binding</keyword>
<dbReference type="Pfam" id="PF04548">
    <property type="entry name" value="AIG1"/>
    <property type="match status" value="1"/>
</dbReference>
<evidence type="ECO:0000256" key="9">
    <source>
        <dbReference type="ARBA" id="ARBA00022801"/>
    </source>
</evidence>
<evidence type="ECO:0000256" key="2">
    <source>
        <dbReference type="ARBA" id="ARBA00004167"/>
    </source>
</evidence>
<evidence type="ECO:0000256" key="11">
    <source>
        <dbReference type="ARBA" id="ARBA00022842"/>
    </source>
</evidence>
<accession>A0A7J7IQI6</accession>
<keyword evidence="5" id="KW-0934">Plastid</keyword>
<keyword evidence="7" id="KW-0479">Metal-binding</keyword>
<proteinExistence type="predicted"/>
<comment type="caution">
    <text evidence="19">The sequence shown here is derived from an EMBL/GenBank/DDBJ whole genome shotgun (WGS) entry which is preliminary data.</text>
</comment>
<feature type="compositionally biased region" description="Basic and acidic residues" evidence="17">
    <location>
        <begin position="1"/>
        <end position="15"/>
    </location>
</feature>
<keyword evidence="11" id="KW-0460">Magnesium</keyword>
<name>A0A7J7IQI6_9RHOD</name>
<dbReference type="GO" id="GO:0005525">
    <property type="term" value="F:GTP binding"/>
    <property type="evidence" value="ECO:0007669"/>
    <property type="project" value="UniProtKB-KW"/>
</dbReference>
<dbReference type="GO" id="GO:0015031">
    <property type="term" value="P:protein transport"/>
    <property type="evidence" value="ECO:0007669"/>
    <property type="project" value="UniProtKB-KW"/>
</dbReference>
<comment type="subcellular location">
    <subcellularLocation>
        <location evidence="2">Membrane</location>
        <topology evidence="2">Single-pass membrane protein</topology>
    </subcellularLocation>
    <subcellularLocation>
        <location evidence="16">Plastid</location>
        <location evidence="16">Chloroplast outer membrane</location>
    </subcellularLocation>
</comment>
<evidence type="ECO:0000256" key="6">
    <source>
        <dbReference type="ARBA" id="ARBA00022692"/>
    </source>
</evidence>
<feature type="compositionally biased region" description="Low complexity" evidence="17">
    <location>
        <begin position="30"/>
        <end position="40"/>
    </location>
</feature>
<organism evidence="19 20">
    <name type="scientific">Cyanidiococcus yangmingshanensis</name>
    <dbReference type="NCBI Taxonomy" id="2690220"/>
    <lineage>
        <taxon>Eukaryota</taxon>
        <taxon>Rhodophyta</taxon>
        <taxon>Bangiophyceae</taxon>
        <taxon>Cyanidiales</taxon>
        <taxon>Cyanidiaceae</taxon>
        <taxon>Cyanidiococcus</taxon>
    </lineage>
</organism>
<dbReference type="GO" id="GO:0016787">
    <property type="term" value="F:hydrolase activity"/>
    <property type="evidence" value="ECO:0007669"/>
    <property type="project" value="UniProtKB-KW"/>
</dbReference>
<keyword evidence="15" id="KW-0472">Membrane</keyword>
<evidence type="ECO:0000256" key="7">
    <source>
        <dbReference type="ARBA" id="ARBA00022723"/>
    </source>
</evidence>
<dbReference type="GO" id="GO:0009707">
    <property type="term" value="C:chloroplast outer membrane"/>
    <property type="evidence" value="ECO:0007669"/>
    <property type="project" value="UniProtKB-SubCell"/>
</dbReference>
<feature type="domain" description="AIG1-type G" evidence="18">
    <location>
        <begin position="95"/>
        <end position="329"/>
    </location>
</feature>
<evidence type="ECO:0000256" key="5">
    <source>
        <dbReference type="ARBA" id="ARBA00022640"/>
    </source>
</evidence>
<reference evidence="19 20" key="1">
    <citation type="journal article" date="2020" name="J. Phycol.">
        <title>Comparative genome analysis reveals Cyanidiococcus gen. nov., a new extremophilic red algal genus sister to Cyanidioschyzon (Cyanidioschyzonaceae, Rhodophyta).</title>
        <authorList>
            <person name="Liu S.-L."/>
            <person name="Chiang Y.-R."/>
            <person name="Yoon H.S."/>
            <person name="Fu H.-Y."/>
        </authorList>
    </citation>
    <scope>NUCLEOTIDE SEQUENCE [LARGE SCALE GENOMIC DNA]</scope>
    <source>
        <strain evidence="19 20">THAL066</strain>
    </source>
</reference>
<evidence type="ECO:0000256" key="15">
    <source>
        <dbReference type="ARBA" id="ARBA00023136"/>
    </source>
</evidence>